<dbReference type="InterPro" id="IPR013766">
    <property type="entry name" value="Thioredoxin_domain"/>
</dbReference>
<dbReference type="InterPro" id="IPR036249">
    <property type="entry name" value="Thioredoxin-like_sf"/>
</dbReference>
<dbReference type="Proteomes" id="UP000017819">
    <property type="component" value="Unassembled WGS sequence"/>
</dbReference>
<dbReference type="AlphaFoldDB" id="V4RGY7"/>
<dbReference type="Gene3D" id="3.40.30.10">
    <property type="entry name" value="Glutaredoxin"/>
    <property type="match status" value="1"/>
</dbReference>
<reference evidence="2 3" key="1">
    <citation type="journal article" date="2014" name="Genome Announc.">
        <title>Draft Genome Sequence of Lutibaculum baratangense Strain AMV1T, Isolated from a Mud Volcano in Andamans, India.</title>
        <authorList>
            <person name="Singh A."/>
            <person name="Sreenivas A."/>
            <person name="Sathyanarayana Reddy G."/>
            <person name="Pinnaka A.K."/>
            <person name="Shivaji S."/>
        </authorList>
    </citation>
    <scope>NUCLEOTIDE SEQUENCE [LARGE SCALE GENOMIC DNA]</scope>
    <source>
        <strain evidence="2 3">AMV1</strain>
    </source>
</reference>
<dbReference type="STRING" id="631454.N177_2314"/>
<evidence type="ECO:0000313" key="3">
    <source>
        <dbReference type="Proteomes" id="UP000017819"/>
    </source>
</evidence>
<dbReference type="PROSITE" id="PS51352">
    <property type="entry name" value="THIOREDOXIN_2"/>
    <property type="match status" value="1"/>
</dbReference>
<accession>V4RGY7</accession>
<proteinExistence type="predicted"/>
<feature type="domain" description="Thioredoxin" evidence="1">
    <location>
        <begin position="6"/>
        <end position="162"/>
    </location>
</feature>
<dbReference type="Pfam" id="PF00578">
    <property type="entry name" value="AhpC-TSA"/>
    <property type="match status" value="1"/>
</dbReference>
<dbReference type="SUPFAM" id="SSF52833">
    <property type="entry name" value="Thioredoxin-like"/>
    <property type="match status" value="1"/>
</dbReference>
<dbReference type="PATRIC" id="fig|631454.5.peg.2282"/>
<dbReference type="InterPro" id="IPR000866">
    <property type="entry name" value="AhpC/TSA"/>
</dbReference>
<dbReference type="OrthoDB" id="9809746at2"/>
<evidence type="ECO:0000259" key="1">
    <source>
        <dbReference type="PROSITE" id="PS51352"/>
    </source>
</evidence>
<dbReference type="EMBL" id="AWXZ01000030">
    <property type="protein sequence ID" value="ESR24634.1"/>
    <property type="molecule type" value="Genomic_DNA"/>
</dbReference>
<protein>
    <recommendedName>
        <fullName evidence="1">Thioredoxin domain-containing protein</fullName>
    </recommendedName>
</protein>
<evidence type="ECO:0000313" key="2">
    <source>
        <dbReference type="EMBL" id="ESR24634.1"/>
    </source>
</evidence>
<gene>
    <name evidence="2" type="ORF">N177_2314</name>
</gene>
<dbReference type="CDD" id="cd02970">
    <property type="entry name" value="PRX_like2"/>
    <property type="match status" value="1"/>
</dbReference>
<dbReference type="eggNOG" id="COG1225">
    <property type="taxonomic scope" value="Bacteria"/>
</dbReference>
<name>V4RGY7_9HYPH</name>
<keyword evidence="3" id="KW-1185">Reference proteome</keyword>
<sequence length="172" mass="18507">MPTQKLEAGGTLPSVTVPQVGGGEIELGRGDGWNAVVVYRGKHCPICKAYLGDLNNKLGDFRGAGVNVVAVSGDPQEKAETEAREEGWTFPVAYGLTVDQMAALGLYVSDPRSPEETDRPFPEPGLFVVNPEGRLQIVDVSNAPFSRPDLGMLLKGLKFIQEKNYPIRGTHG</sequence>
<dbReference type="GO" id="GO:0016491">
    <property type="term" value="F:oxidoreductase activity"/>
    <property type="evidence" value="ECO:0007669"/>
    <property type="project" value="InterPro"/>
</dbReference>
<comment type="caution">
    <text evidence="2">The sequence shown here is derived from an EMBL/GenBank/DDBJ whole genome shotgun (WGS) entry which is preliminary data.</text>
</comment>
<dbReference type="GO" id="GO:0016209">
    <property type="term" value="F:antioxidant activity"/>
    <property type="evidence" value="ECO:0007669"/>
    <property type="project" value="InterPro"/>
</dbReference>
<organism evidence="2 3">
    <name type="scientific">Lutibaculum baratangense AMV1</name>
    <dbReference type="NCBI Taxonomy" id="631454"/>
    <lineage>
        <taxon>Bacteria</taxon>
        <taxon>Pseudomonadati</taxon>
        <taxon>Pseudomonadota</taxon>
        <taxon>Alphaproteobacteria</taxon>
        <taxon>Hyphomicrobiales</taxon>
        <taxon>Tepidamorphaceae</taxon>
        <taxon>Lutibaculum</taxon>
    </lineage>
</organism>